<sequence>MSVWGVIFLGILGVFFYIQAVSLFPDLHFAEEASEAGVVPPLTNAMIEDKYSEKATQCWVAAGMYLVTLIVVFWQNKFNTTAIF</sequence>
<dbReference type="EMBL" id="UYRR01002544">
    <property type="protein sequence ID" value="VDK19583.1"/>
    <property type="molecule type" value="Genomic_DNA"/>
</dbReference>
<keyword evidence="8" id="KW-1185">Reference proteome</keyword>
<reference evidence="7 8" key="2">
    <citation type="submission" date="2018-11" db="EMBL/GenBank/DDBJ databases">
        <authorList>
            <consortium name="Pathogen Informatics"/>
        </authorList>
    </citation>
    <scope>NUCLEOTIDE SEQUENCE [LARGE SCALE GENOMIC DNA]</scope>
</reference>
<dbReference type="PANTHER" id="PTHR31733">
    <property type="entry name" value="RIBONUCLEASE KAPPA"/>
    <property type="match status" value="1"/>
</dbReference>
<dbReference type="GO" id="GO:0016020">
    <property type="term" value="C:membrane"/>
    <property type="evidence" value="ECO:0007669"/>
    <property type="project" value="UniProtKB-SubCell"/>
</dbReference>
<evidence type="ECO:0000256" key="4">
    <source>
        <dbReference type="ARBA" id="ARBA00022989"/>
    </source>
</evidence>
<dbReference type="InterPro" id="IPR026770">
    <property type="entry name" value="RNase_K"/>
</dbReference>
<comment type="similarity">
    <text evidence="2">Belongs to the RNase K family.</text>
</comment>
<proteinExistence type="inferred from homology"/>
<evidence type="ECO:0000256" key="1">
    <source>
        <dbReference type="ARBA" id="ARBA00004141"/>
    </source>
</evidence>
<gene>
    <name evidence="7" type="ORF">ASIM_LOCUS2054</name>
</gene>
<evidence type="ECO:0000256" key="5">
    <source>
        <dbReference type="ARBA" id="ARBA00023136"/>
    </source>
</evidence>
<evidence type="ECO:0000256" key="2">
    <source>
        <dbReference type="ARBA" id="ARBA00008458"/>
    </source>
</evidence>
<reference evidence="9" key="1">
    <citation type="submission" date="2017-02" db="UniProtKB">
        <authorList>
            <consortium name="WormBaseParasite"/>
        </authorList>
    </citation>
    <scope>IDENTIFICATION</scope>
</reference>
<dbReference type="WBParaSite" id="ASIM_0000218501-mRNA-1">
    <property type="protein sequence ID" value="ASIM_0000218501-mRNA-1"/>
    <property type="gene ID" value="ASIM_0000218501"/>
</dbReference>
<organism evidence="9">
    <name type="scientific">Anisakis simplex</name>
    <name type="common">Herring worm</name>
    <dbReference type="NCBI Taxonomy" id="6269"/>
    <lineage>
        <taxon>Eukaryota</taxon>
        <taxon>Metazoa</taxon>
        <taxon>Ecdysozoa</taxon>
        <taxon>Nematoda</taxon>
        <taxon>Chromadorea</taxon>
        <taxon>Rhabditida</taxon>
        <taxon>Spirurina</taxon>
        <taxon>Ascaridomorpha</taxon>
        <taxon>Ascaridoidea</taxon>
        <taxon>Anisakidae</taxon>
        <taxon>Anisakis</taxon>
        <taxon>Anisakis simplex complex</taxon>
    </lineage>
</organism>
<feature type="transmembrane region" description="Helical" evidence="6">
    <location>
        <begin position="56"/>
        <end position="74"/>
    </location>
</feature>
<dbReference type="AlphaFoldDB" id="A0A0M3J3S2"/>
<dbReference type="Proteomes" id="UP000267096">
    <property type="component" value="Unassembled WGS sequence"/>
</dbReference>
<evidence type="ECO:0000313" key="7">
    <source>
        <dbReference type="EMBL" id="VDK19583.1"/>
    </source>
</evidence>
<evidence type="ECO:0000313" key="9">
    <source>
        <dbReference type="WBParaSite" id="ASIM_0000218501-mRNA-1"/>
    </source>
</evidence>
<evidence type="ECO:0000256" key="3">
    <source>
        <dbReference type="ARBA" id="ARBA00022692"/>
    </source>
</evidence>
<keyword evidence="5 6" id="KW-0472">Membrane</keyword>
<protein>
    <submittedName>
        <fullName evidence="9">DUF2178 domain-containing protein</fullName>
    </submittedName>
</protein>
<feature type="transmembrane region" description="Helical" evidence="6">
    <location>
        <begin position="6"/>
        <end position="24"/>
    </location>
</feature>
<accession>A0A0M3J3S2</accession>
<dbReference type="GO" id="GO:0004521">
    <property type="term" value="F:RNA endonuclease activity"/>
    <property type="evidence" value="ECO:0007669"/>
    <property type="project" value="InterPro"/>
</dbReference>
<evidence type="ECO:0000313" key="8">
    <source>
        <dbReference type="Proteomes" id="UP000267096"/>
    </source>
</evidence>
<dbReference type="OrthoDB" id="67317at2759"/>
<keyword evidence="4 6" id="KW-1133">Transmembrane helix</keyword>
<name>A0A0M3J3S2_ANISI</name>
<keyword evidence="3 6" id="KW-0812">Transmembrane</keyword>
<comment type="subcellular location">
    <subcellularLocation>
        <location evidence="1">Membrane</location>
        <topology evidence="1">Multi-pass membrane protein</topology>
    </subcellularLocation>
</comment>
<evidence type="ECO:0000256" key="6">
    <source>
        <dbReference type="SAM" id="Phobius"/>
    </source>
</evidence>